<evidence type="ECO:0000313" key="2">
    <source>
        <dbReference type="EMBL" id="BAL58393.1"/>
    </source>
</evidence>
<feature type="signal peptide" evidence="1">
    <location>
        <begin position="1"/>
        <end position="21"/>
    </location>
</feature>
<organism evidence="2">
    <name type="scientific">Acetithermum autotrophicum</name>
    <dbReference type="NCBI Taxonomy" id="1446466"/>
    <lineage>
        <taxon>Bacteria</taxon>
        <taxon>Candidatus Bipolaricaulota</taxon>
        <taxon>Candidatus Acetithermum</taxon>
    </lineage>
</organism>
<reference evidence="2" key="2">
    <citation type="journal article" date="2012" name="PLoS ONE">
        <title>A Deeply Branching Thermophilic Bacterium with an Ancient Acetyl-CoA Pathway Dominates a Subsurface Ecosystem.</title>
        <authorList>
            <person name="Takami H."/>
            <person name="Noguchi H."/>
            <person name="Takaki Y."/>
            <person name="Uchiyama I."/>
            <person name="Toyoda A."/>
            <person name="Nishi S."/>
            <person name="Chee G.-J."/>
            <person name="Arai W."/>
            <person name="Nunoura T."/>
            <person name="Itoh T."/>
            <person name="Hattori M."/>
            <person name="Takai K."/>
        </authorList>
    </citation>
    <scope>NUCLEOTIDE SEQUENCE</scope>
</reference>
<reference evidence="2" key="1">
    <citation type="journal article" date="2005" name="Environ. Microbiol.">
        <title>Genetic and functional properties of uncultivated thermophilic crenarchaeotes from a subsurface gold mine as revealed by analysis of genome fragments.</title>
        <authorList>
            <person name="Nunoura T."/>
            <person name="Hirayama H."/>
            <person name="Takami H."/>
            <person name="Oida H."/>
            <person name="Nishi S."/>
            <person name="Shimamura S."/>
            <person name="Suzuki Y."/>
            <person name="Inagaki F."/>
            <person name="Takai K."/>
            <person name="Nealson K.H."/>
            <person name="Horikoshi K."/>
        </authorList>
    </citation>
    <scope>NUCLEOTIDE SEQUENCE</scope>
</reference>
<proteinExistence type="predicted"/>
<name>H5SQF7_ACEAU</name>
<accession>H5SQF7</accession>
<gene>
    <name evidence="2" type="ORF">HGMM_OP1C088</name>
</gene>
<dbReference type="InterPro" id="IPR046653">
    <property type="entry name" value="DUF6765"/>
</dbReference>
<sequence length="317" mass="35030">MKRFVRIALLLSVFVGAPVSAAEEHFHYHVTFLVALAVGWSWEEARVIASADLAVDTNEETVASLEITGNRRFLHISPKSVRFHCFSATDDRRASRYHSRNPDVLDNLASLEAQAISTIALAQQSKSTAAMTEALVAIGVYLHCQQDSWFHSGFGGQWDGHALESVFAMIFGMPDPDQAAARPVKTERALDEMLEKLASFRRRWAGSSNEITPSDLEPLKRLLTHPLTKKMTKRERTACDQRLAGRWLHQLLSERAQLSVVPAESVHDSAAKLSPRCQRVQAAVFSHLNSRVWVAVPSALTLKLGLDGRVDGLGAGE</sequence>
<evidence type="ECO:0000256" key="1">
    <source>
        <dbReference type="SAM" id="SignalP"/>
    </source>
</evidence>
<feature type="chain" id="PRO_5003597680" description="S1/P1 Nuclease" evidence="1">
    <location>
        <begin position="22"/>
        <end position="317"/>
    </location>
</feature>
<dbReference type="Pfam" id="PF20551">
    <property type="entry name" value="DUF6765"/>
    <property type="match status" value="1"/>
</dbReference>
<protein>
    <recommendedName>
        <fullName evidence="3">S1/P1 Nuclease</fullName>
    </recommendedName>
</protein>
<dbReference type="AlphaFoldDB" id="H5SQF7"/>
<evidence type="ECO:0008006" key="3">
    <source>
        <dbReference type="Google" id="ProtNLM"/>
    </source>
</evidence>
<keyword evidence="1" id="KW-0732">Signal</keyword>
<dbReference type="EMBL" id="AP011800">
    <property type="protein sequence ID" value="BAL58393.1"/>
    <property type="molecule type" value="Genomic_DNA"/>
</dbReference>